<gene>
    <name evidence="2" type="ORF">SPARVUS_LOCUS11758604</name>
</gene>
<dbReference type="PANTHER" id="PTHR14492:SF4">
    <property type="entry name" value="CILIOGENESIS AND PLANAR POLARITY EFFECTOR 1"/>
    <property type="match status" value="1"/>
</dbReference>
<sequence>MGSVASQDDLMRQRFSVTCHPRLPYLIVSDGYMVTALRFAQNMSPYNFMKSLLLDSAQRLENVRQSLQLGKSKKNGIKLRSLSSLKATLSKDADKPPSVLSTVPSFLQDEEEICGHMERILQDDDEESDDQEHLKYMAPSDGALARAEQGRLE</sequence>
<accession>A0ABN9FGS0</accession>
<dbReference type="PANTHER" id="PTHR14492">
    <property type="entry name" value="JBTS17"/>
    <property type="match status" value="1"/>
</dbReference>
<organism evidence="2 3">
    <name type="scientific">Staurois parvus</name>
    <dbReference type="NCBI Taxonomy" id="386267"/>
    <lineage>
        <taxon>Eukaryota</taxon>
        <taxon>Metazoa</taxon>
        <taxon>Chordata</taxon>
        <taxon>Craniata</taxon>
        <taxon>Vertebrata</taxon>
        <taxon>Euteleostomi</taxon>
        <taxon>Amphibia</taxon>
        <taxon>Batrachia</taxon>
        <taxon>Anura</taxon>
        <taxon>Neobatrachia</taxon>
        <taxon>Ranoidea</taxon>
        <taxon>Ranidae</taxon>
        <taxon>Staurois</taxon>
    </lineage>
</organism>
<keyword evidence="3" id="KW-1185">Reference proteome</keyword>
<feature type="non-terminal residue" evidence="2">
    <location>
        <position position="153"/>
    </location>
</feature>
<dbReference type="EMBL" id="CATNWA010016689">
    <property type="protein sequence ID" value="CAI9594618.1"/>
    <property type="molecule type" value="Genomic_DNA"/>
</dbReference>
<feature type="region of interest" description="Disordered" evidence="1">
    <location>
        <begin position="122"/>
        <end position="153"/>
    </location>
</feature>
<name>A0ABN9FGS0_9NEOB</name>
<evidence type="ECO:0000313" key="3">
    <source>
        <dbReference type="Proteomes" id="UP001162483"/>
    </source>
</evidence>
<protein>
    <submittedName>
        <fullName evidence="2">Uncharacterized protein</fullName>
    </submittedName>
</protein>
<evidence type="ECO:0000313" key="2">
    <source>
        <dbReference type="EMBL" id="CAI9594618.1"/>
    </source>
</evidence>
<proteinExistence type="predicted"/>
<evidence type="ECO:0000256" key="1">
    <source>
        <dbReference type="SAM" id="MobiDB-lite"/>
    </source>
</evidence>
<comment type="caution">
    <text evidence="2">The sequence shown here is derived from an EMBL/GenBank/DDBJ whole genome shotgun (WGS) entry which is preliminary data.</text>
</comment>
<dbReference type="Proteomes" id="UP001162483">
    <property type="component" value="Unassembled WGS sequence"/>
</dbReference>
<reference evidence="2" key="1">
    <citation type="submission" date="2023-05" db="EMBL/GenBank/DDBJ databases">
        <authorList>
            <person name="Stuckert A."/>
        </authorList>
    </citation>
    <scope>NUCLEOTIDE SEQUENCE</scope>
</reference>
<dbReference type="InterPro" id="IPR028236">
    <property type="entry name" value="CPLANE1"/>
</dbReference>